<reference evidence="2" key="1">
    <citation type="journal article" date="2020" name="Nature">
        <title>Giant virus diversity and host interactions through global metagenomics.</title>
        <authorList>
            <person name="Schulz F."/>
            <person name="Roux S."/>
            <person name="Paez-Espino D."/>
            <person name="Jungbluth S."/>
            <person name="Walsh D.A."/>
            <person name="Denef V.J."/>
            <person name="McMahon K.D."/>
            <person name="Konstantinidis K.T."/>
            <person name="Eloe-Fadrosh E.A."/>
            <person name="Kyrpides N.C."/>
            <person name="Woyke T."/>
        </authorList>
    </citation>
    <scope>NUCLEOTIDE SEQUENCE</scope>
    <source>
        <strain evidence="2">GVMAG-M-3300009068-24</strain>
    </source>
</reference>
<dbReference type="InterPro" id="IPR023214">
    <property type="entry name" value="HAD_sf"/>
</dbReference>
<name>A0A6C0EMN0_9ZZZZ</name>
<evidence type="ECO:0000313" key="2">
    <source>
        <dbReference type="EMBL" id="QHT29901.1"/>
    </source>
</evidence>
<dbReference type="Pfam" id="PF03031">
    <property type="entry name" value="NIF"/>
    <property type="match status" value="1"/>
</dbReference>
<dbReference type="AlphaFoldDB" id="A0A6C0EMN0"/>
<protein>
    <recommendedName>
        <fullName evidence="1">FCP1 homology domain-containing protein</fullName>
    </recommendedName>
</protein>
<feature type="domain" description="FCP1 homology" evidence="1">
    <location>
        <begin position="1"/>
        <end position="182"/>
    </location>
</feature>
<dbReference type="InterPro" id="IPR036412">
    <property type="entry name" value="HAD-like_sf"/>
</dbReference>
<proteinExistence type="predicted"/>
<dbReference type="EMBL" id="MN738885">
    <property type="protein sequence ID" value="QHT29901.1"/>
    <property type="molecule type" value="Genomic_DNA"/>
</dbReference>
<dbReference type="Gene3D" id="3.40.50.1000">
    <property type="entry name" value="HAD superfamily/HAD-like"/>
    <property type="match status" value="1"/>
</dbReference>
<dbReference type="InterPro" id="IPR004274">
    <property type="entry name" value="FCP1_dom"/>
</dbReference>
<dbReference type="SUPFAM" id="SSF56784">
    <property type="entry name" value="HAD-like"/>
    <property type="match status" value="1"/>
</dbReference>
<evidence type="ECO:0000259" key="1">
    <source>
        <dbReference type="PROSITE" id="PS50969"/>
    </source>
</evidence>
<sequence>MSFLCVFDIDDTLLRLKPGIASENDVPGPQDYPVIVPTDASWSYIAYYEHTEMAFRVQTHLDTLLAFFQSSSFYRMALWTMGTREYSLAVRDALTKMYGLPPDFFLFVWSRAEVRDLMYCKDLRQVYAAFPVFGAHNTLLFDDRDVNVHHMWNWTNGIVLPPFEESNNVFRVMRLLRYLERYYRERVAEDPQWTQQPVLTPQRTRELYRFIVASEEAASANIP</sequence>
<dbReference type="PROSITE" id="PS50969">
    <property type="entry name" value="FCP1"/>
    <property type="match status" value="1"/>
</dbReference>
<organism evidence="2">
    <name type="scientific">viral metagenome</name>
    <dbReference type="NCBI Taxonomy" id="1070528"/>
    <lineage>
        <taxon>unclassified sequences</taxon>
        <taxon>metagenomes</taxon>
        <taxon>organismal metagenomes</taxon>
    </lineage>
</organism>
<accession>A0A6C0EMN0</accession>